<dbReference type="InterPro" id="IPR036412">
    <property type="entry name" value="HAD-like_sf"/>
</dbReference>
<dbReference type="PANTHER" id="PTHR10000:SF25">
    <property type="entry name" value="PHOSPHATASE YKRA-RELATED"/>
    <property type="match status" value="1"/>
</dbReference>
<proteinExistence type="predicted"/>
<dbReference type="AlphaFoldDB" id="A0AAE3DYN5"/>
<dbReference type="NCBIfam" id="TIGR00099">
    <property type="entry name" value="Cof-subfamily"/>
    <property type="match status" value="1"/>
</dbReference>
<evidence type="ECO:0000313" key="2">
    <source>
        <dbReference type="Proteomes" id="UP001198242"/>
    </source>
</evidence>
<sequence length="261" mass="29663">MIVFFDLDGTLISDDEAYIIPDSAVNAIHKAQENGHLMYVDTGRTVMNVEQRIRDIGFDGYVCGCGMYIECGGKVIYQHTLPTKLCRNVANLVYECNMTPMYEHSKSFYCDKRSRNLDGFVKLKRRFEMQGKDLSPDVSDNDFAFDKFLAWYDEKSDIERFKREIEKDFDFIVRGDGFCEMTVKGFSKGTGIEKVLEYHNIPINSAYAIGDSMNDLPMLNAVPNSIVMGNGSDELKKSASFVTKDLLDNGIEYALKHFGMI</sequence>
<dbReference type="SFLD" id="SFLDG01140">
    <property type="entry name" value="C2.B:_Phosphomannomutase_and_P"/>
    <property type="match status" value="1"/>
</dbReference>
<dbReference type="SFLD" id="SFLDS00003">
    <property type="entry name" value="Haloacid_Dehalogenase"/>
    <property type="match status" value="1"/>
</dbReference>
<accession>A0AAE3DYN5</accession>
<dbReference type="PROSITE" id="PS01229">
    <property type="entry name" value="COF_2"/>
    <property type="match status" value="1"/>
</dbReference>
<keyword evidence="1" id="KW-0378">Hydrolase</keyword>
<dbReference type="InterPro" id="IPR023214">
    <property type="entry name" value="HAD_sf"/>
</dbReference>
<dbReference type="Gene3D" id="3.40.50.1000">
    <property type="entry name" value="HAD superfamily/HAD-like"/>
    <property type="match status" value="1"/>
</dbReference>
<dbReference type="EMBL" id="JAJEQM010000009">
    <property type="protein sequence ID" value="MCC2210650.1"/>
    <property type="molecule type" value="Genomic_DNA"/>
</dbReference>
<dbReference type="InterPro" id="IPR000150">
    <property type="entry name" value="Cof"/>
</dbReference>
<gene>
    <name evidence="1" type="ORF">LKE05_07590</name>
</gene>
<dbReference type="InterPro" id="IPR006379">
    <property type="entry name" value="HAD-SF_hydro_IIB"/>
</dbReference>
<dbReference type="SUPFAM" id="SSF56784">
    <property type="entry name" value="HAD-like"/>
    <property type="match status" value="1"/>
</dbReference>
<dbReference type="PANTHER" id="PTHR10000">
    <property type="entry name" value="PHOSPHOSERINE PHOSPHATASE"/>
    <property type="match status" value="1"/>
</dbReference>
<dbReference type="NCBIfam" id="TIGR01484">
    <property type="entry name" value="HAD-SF-IIB"/>
    <property type="match status" value="1"/>
</dbReference>
<dbReference type="Proteomes" id="UP001198242">
    <property type="component" value="Unassembled WGS sequence"/>
</dbReference>
<dbReference type="GO" id="GO:0016791">
    <property type="term" value="F:phosphatase activity"/>
    <property type="evidence" value="ECO:0007669"/>
    <property type="project" value="UniProtKB-ARBA"/>
</dbReference>
<keyword evidence="2" id="KW-1185">Reference proteome</keyword>
<evidence type="ECO:0000313" key="1">
    <source>
        <dbReference type="EMBL" id="MCC2210650.1"/>
    </source>
</evidence>
<protein>
    <submittedName>
        <fullName evidence="1">Cof-type HAD-IIB family hydrolase</fullName>
    </submittedName>
</protein>
<reference evidence="1 2" key="1">
    <citation type="submission" date="2021-10" db="EMBL/GenBank/DDBJ databases">
        <title>Anaerobic single-cell dispensing facilitates the cultivation of human gut bacteria.</title>
        <authorList>
            <person name="Afrizal A."/>
        </authorList>
    </citation>
    <scope>NUCLEOTIDE SEQUENCE [LARGE SCALE GENOMIC DNA]</scope>
    <source>
        <strain evidence="1 2">CLA-AA-H232</strain>
    </source>
</reference>
<dbReference type="RefSeq" id="WP_147514807.1">
    <property type="nucleotide sequence ID" value="NZ_JAJEQM010000009.1"/>
</dbReference>
<organism evidence="1 2">
    <name type="scientific">Hominilimicola fabiformis</name>
    <dbReference type="NCBI Taxonomy" id="2885356"/>
    <lineage>
        <taxon>Bacteria</taxon>
        <taxon>Bacillati</taxon>
        <taxon>Bacillota</taxon>
        <taxon>Clostridia</taxon>
        <taxon>Eubacteriales</taxon>
        <taxon>Oscillospiraceae</taxon>
        <taxon>Hominilimicola</taxon>
    </lineage>
</organism>
<comment type="caution">
    <text evidence="1">The sequence shown here is derived from an EMBL/GenBank/DDBJ whole genome shotgun (WGS) entry which is preliminary data.</text>
</comment>
<dbReference type="Pfam" id="PF08282">
    <property type="entry name" value="Hydrolase_3"/>
    <property type="match status" value="1"/>
</dbReference>
<dbReference type="GO" id="GO:0005829">
    <property type="term" value="C:cytosol"/>
    <property type="evidence" value="ECO:0007669"/>
    <property type="project" value="TreeGrafter"/>
</dbReference>
<dbReference type="Gene3D" id="3.30.1240.10">
    <property type="match status" value="1"/>
</dbReference>
<name>A0AAE3DYN5_9FIRM</name>
<dbReference type="GO" id="GO:0000287">
    <property type="term" value="F:magnesium ion binding"/>
    <property type="evidence" value="ECO:0007669"/>
    <property type="project" value="TreeGrafter"/>
</dbReference>